<dbReference type="Proteomes" id="UP000239089">
    <property type="component" value="Unassembled WGS sequence"/>
</dbReference>
<organism evidence="1 2">
    <name type="scientific">Rhodoblastus sphagnicola</name>
    <dbReference type="NCBI Taxonomy" id="333368"/>
    <lineage>
        <taxon>Bacteria</taxon>
        <taxon>Pseudomonadati</taxon>
        <taxon>Pseudomonadota</taxon>
        <taxon>Alphaproteobacteria</taxon>
        <taxon>Hyphomicrobiales</taxon>
        <taxon>Rhodoblastaceae</taxon>
        <taxon>Rhodoblastus</taxon>
    </lineage>
</organism>
<protein>
    <submittedName>
        <fullName evidence="1">Uncharacterized protein</fullName>
    </submittedName>
</protein>
<proteinExistence type="predicted"/>
<accession>A0A2S6N2Z1</accession>
<dbReference type="OrthoDB" id="8116828at2"/>
<comment type="caution">
    <text evidence="1">The sequence shown here is derived from an EMBL/GenBank/DDBJ whole genome shotgun (WGS) entry which is preliminary data.</text>
</comment>
<dbReference type="RefSeq" id="WP_104508919.1">
    <property type="nucleotide sequence ID" value="NZ_JACIGC010000011.1"/>
</dbReference>
<dbReference type="AlphaFoldDB" id="A0A2S6N2Z1"/>
<keyword evidence="2" id="KW-1185">Reference proteome</keyword>
<sequence>MCDALTGLPELCWWKEIDEPVELLVEHWMYRYAPADEKARWREWCKGYWTDFNGGGWVWNGLCGQVIRVRAVLAEVC</sequence>
<dbReference type="EMBL" id="NHSJ01000100">
    <property type="protein sequence ID" value="PPQ28962.1"/>
    <property type="molecule type" value="Genomic_DNA"/>
</dbReference>
<reference evidence="1 2" key="1">
    <citation type="journal article" date="2018" name="Arch. Microbiol.">
        <title>New insights into the metabolic potential of the phototrophic purple bacterium Rhodopila globiformis DSM 161(T) from its draft genome sequence and evidence for a vanadium-dependent nitrogenase.</title>
        <authorList>
            <person name="Imhoff J.F."/>
            <person name="Rahn T."/>
            <person name="Kunzel S."/>
            <person name="Neulinger S.C."/>
        </authorList>
    </citation>
    <scope>NUCLEOTIDE SEQUENCE [LARGE SCALE GENOMIC DNA]</scope>
    <source>
        <strain evidence="1 2">DSM 16996</strain>
    </source>
</reference>
<gene>
    <name evidence="1" type="ORF">CCR94_16355</name>
</gene>
<name>A0A2S6N2Z1_9HYPH</name>
<evidence type="ECO:0000313" key="1">
    <source>
        <dbReference type="EMBL" id="PPQ28962.1"/>
    </source>
</evidence>
<evidence type="ECO:0000313" key="2">
    <source>
        <dbReference type="Proteomes" id="UP000239089"/>
    </source>
</evidence>